<keyword evidence="9" id="KW-0833">Ubl conjugation pathway</keyword>
<dbReference type="SMART" id="SM00744">
    <property type="entry name" value="RINGv"/>
    <property type="match status" value="1"/>
</dbReference>
<dbReference type="InterPro" id="IPR056521">
    <property type="entry name" value="MARCHF6-like_C"/>
</dbReference>
<dbReference type="GO" id="GO:0005789">
    <property type="term" value="C:endoplasmic reticulum membrane"/>
    <property type="evidence" value="ECO:0007669"/>
    <property type="project" value="UniProtKB-SubCell"/>
</dbReference>
<dbReference type="GO" id="GO:0008270">
    <property type="term" value="F:zinc ion binding"/>
    <property type="evidence" value="ECO:0007669"/>
    <property type="project" value="UniProtKB-KW"/>
</dbReference>
<dbReference type="GO" id="GO:0036503">
    <property type="term" value="P:ERAD pathway"/>
    <property type="evidence" value="ECO:0007669"/>
    <property type="project" value="TreeGrafter"/>
</dbReference>
<protein>
    <recommendedName>
        <fullName evidence="17">E3 ubiquitin-protein ligase MARCHF6</fullName>
        <ecNumber evidence="4">2.3.2.27</ecNumber>
    </recommendedName>
    <alternativeName>
        <fullName evidence="19">Membrane-associated RING finger protein 6</fullName>
    </alternativeName>
    <alternativeName>
        <fullName evidence="18">Membrane-associated RING-CH protein VI</fullName>
    </alternativeName>
</protein>
<dbReference type="CDD" id="cd16702">
    <property type="entry name" value="RING_CH-C4HC3_MARCH6"/>
    <property type="match status" value="1"/>
</dbReference>
<evidence type="ECO:0000256" key="18">
    <source>
        <dbReference type="ARBA" id="ARBA00082010"/>
    </source>
</evidence>
<feature type="transmembrane region" description="Helical" evidence="21">
    <location>
        <begin position="349"/>
        <end position="372"/>
    </location>
</feature>
<dbReference type="PANTHER" id="PTHR13145:SF0">
    <property type="entry name" value="E3 UBIQUITIN-PROTEIN LIGASE MARCHF6"/>
    <property type="match status" value="1"/>
</dbReference>
<dbReference type="OrthoDB" id="1108038at2759"/>
<evidence type="ECO:0000256" key="1">
    <source>
        <dbReference type="ARBA" id="ARBA00000900"/>
    </source>
</evidence>
<feature type="transmembrane region" description="Helical" evidence="21">
    <location>
        <begin position="384"/>
        <end position="407"/>
    </location>
</feature>
<evidence type="ECO:0000256" key="11">
    <source>
        <dbReference type="ARBA" id="ARBA00022833"/>
    </source>
</evidence>
<comment type="pathway">
    <text evidence="3">Protein modification; protein ubiquitination.</text>
</comment>
<evidence type="ECO:0000256" key="13">
    <source>
        <dbReference type="ARBA" id="ARBA00022989"/>
    </source>
</evidence>
<keyword evidence="11" id="KW-0862">Zinc</keyword>
<feature type="transmembrane region" description="Helical" evidence="21">
    <location>
        <begin position="681"/>
        <end position="702"/>
    </location>
</feature>
<feature type="transmembrane region" description="Helical" evidence="21">
    <location>
        <begin position="303"/>
        <end position="329"/>
    </location>
</feature>
<evidence type="ECO:0000256" key="10">
    <source>
        <dbReference type="ARBA" id="ARBA00022824"/>
    </source>
</evidence>
<dbReference type="PROSITE" id="PS51292">
    <property type="entry name" value="ZF_RING_CH"/>
    <property type="match status" value="1"/>
</dbReference>
<dbReference type="EnsemblMetazoa" id="tetur04g00800.1">
    <property type="protein sequence ID" value="tetur04g00800.1"/>
    <property type="gene ID" value="tetur04g00800"/>
</dbReference>
<dbReference type="GO" id="GO:0061630">
    <property type="term" value="F:ubiquitin protein ligase activity"/>
    <property type="evidence" value="ECO:0007669"/>
    <property type="project" value="UniProtKB-EC"/>
</dbReference>
<dbReference type="Proteomes" id="UP000015104">
    <property type="component" value="Unassembled WGS sequence"/>
</dbReference>
<evidence type="ECO:0000256" key="7">
    <source>
        <dbReference type="ARBA" id="ARBA00022723"/>
    </source>
</evidence>
<keyword evidence="14" id="KW-0007">Acetylation</keyword>
<evidence type="ECO:0000256" key="15">
    <source>
        <dbReference type="ARBA" id="ARBA00023136"/>
    </source>
</evidence>
<evidence type="ECO:0000256" key="21">
    <source>
        <dbReference type="SAM" id="Phobius"/>
    </source>
</evidence>
<dbReference type="FunFam" id="3.30.40.10:FF:000096">
    <property type="entry name" value="E3 ubiquitin-protein ligase MARCH6"/>
    <property type="match status" value="1"/>
</dbReference>
<feature type="transmembrane region" description="Helical" evidence="21">
    <location>
        <begin position="435"/>
        <end position="455"/>
    </location>
</feature>
<feature type="transmembrane region" description="Helical" evidence="21">
    <location>
        <begin position="632"/>
        <end position="661"/>
    </location>
</feature>
<dbReference type="HOGENOM" id="CLU_006373_1_0_1"/>
<evidence type="ECO:0000256" key="8">
    <source>
        <dbReference type="ARBA" id="ARBA00022771"/>
    </source>
</evidence>
<organism evidence="23 24">
    <name type="scientific">Tetranychus urticae</name>
    <name type="common">Two-spotted spider mite</name>
    <dbReference type="NCBI Taxonomy" id="32264"/>
    <lineage>
        <taxon>Eukaryota</taxon>
        <taxon>Metazoa</taxon>
        <taxon>Ecdysozoa</taxon>
        <taxon>Arthropoda</taxon>
        <taxon>Chelicerata</taxon>
        <taxon>Arachnida</taxon>
        <taxon>Acari</taxon>
        <taxon>Acariformes</taxon>
        <taxon>Trombidiformes</taxon>
        <taxon>Prostigmata</taxon>
        <taxon>Eleutherengona</taxon>
        <taxon>Raphignathae</taxon>
        <taxon>Tetranychoidea</taxon>
        <taxon>Tetranychidae</taxon>
        <taxon>Tetranychus</taxon>
    </lineage>
</organism>
<feature type="transmembrane region" description="Helical" evidence="21">
    <location>
        <begin position="143"/>
        <end position="163"/>
    </location>
</feature>
<keyword evidence="7" id="KW-0479">Metal-binding</keyword>
<feature type="transmembrane region" description="Helical" evidence="21">
    <location>
        <begin position="811"/>
        <end position="839"/>
    </location>
</feature>
<dbReference type="KEGG" id="tut:107359485"/>
<feature type="transmembrane region" description="Helical" evidence="21">
    <location>
        <begin position="93"/>
        <end position="115"/>
    </location>
</feature>
<dbReference type="PANTHER" id="PTHR13145">
    <property type="entry name" value="SSM4 PROTEIN"/>
    <property type="match status" value="1"/>
</dbReference>
<sequence length="914" mass="103187">MDDNVQDICRVCRSEGSSDKPLYHPCICTGSIKYIHQDCLVQWLKYSEKEYCELCNYRFSFIPIYSPDMPKRLPIHDIVTGLLGSLATAVKYWIHYSIVAIAWLGIVPLTAYRIYRCLFAGSWSSVLSLPSDLLSTENIATDGFYGCCLISCTLCAFLSLVWLREQIVRGGGPEWLEPPAEVFPPPRNVPNRPQNIPDEPGIGLNNNVNNNNVGENAEESEGEEEPHEEDNLRAVEAAIEAANDVAPLLGDPDADVGEDADPARIAAQEEINWNPVEWDRAAEDLTWERILGLDGSLIFFEHVFWAISLNTLFVLIFAFFPFHVGALAVKSLGLLDTVSATNFEGLVTTLFGYIIISIALVVLHSIAALLRFRKTQKLLGLSYVAVKVALLFVFEIGVFPLVFGWWFDICSLPILGASLSDRETGLRTAPGTSMFIHWLVGMVYVFYFASFMYILREVLRPGALWFLRNLNDPDFNPIQDMINLSVFRHIRKFVASLVIFGTTVLLLVWFPVCIIQKFLPGFLPYHVFHSSFFIFFSFVSPVYSSNENQANDISLEFLILQLILPALLDHTHLRSWLKSFIRTWCVCVSYILDIRSFLLGDVNPGLTDGSDNSLVQVRNDENNQPYIVPKYFALRIICLLLCVALSLLFSGLFFLTIPVIIGRRLFSVWLGETRVHELNTAACGLYIGLLLARACAVLCNWVPRGWNAIAHKIREGFIIAFKAFVAGTILLGIIPLLIGLIFDVVIIIPIRVPLNQSPIFYLWQDWAFGILHTKAICGLAMMADWRLREILEALYQGGLMNINLQYIMTRLAIPVILILGSILSLPYFIIFGILPIFGVTFETRNLFIRRIYPFLLIALVLIYVIHWQINKFCRLYEHIKNDKYLVGKRLVNYDPSKNKKIGASSSSNSSAAVN</sequence>
<dbReference type="Pfam" id="PF23113">
    <property type="entry name" value="MARCHF6_C"/>
    <property type="match status" value="1"/>
</dbReference>
<dbReference type="EC" id="2.3.2.27" evidence="4"/>
<dbReference type="InterPro" id="IPR011016">
    <property type="entry name" value="Znf_RING-CH"/>
</dbReference>
<proteinExistence type="predicted"/>
<feature type="transmembrane region" description="Helical" evidence="21">
    <location>
        <begin position="760"/>
        <end position="781"/>
    </location>
</feature>
<reference evidence="24" key="1">
    <citation type="submission" date="2011-08" db="EMBL/GenBank/DDBJ databases">
        <authorList>
            <person name="Rombauts S."/>
        </authorList>
    </citation>
    <scope>NUCLEOTIDE SEQUENCE</scope>
    <source>
        <strain evidence="24">London</strain>
    </source>
</reference>
<keyword evidence="12" id="KW-0832">Ubl conjugation</keyword>
<keyword evidence="24" id="KW-1185">Reference proteome</keyword>
<name>T1K1B5_TETUR</name>
<feature type="compositionally biased region" description="Low complexity" evidence="20">
    <location>
        <begin position="205"/>
        <end position="215"/>
    </location>
</feature>
<dbReference type="EMBL" id="CAEY01001347">
    <property type="status" value="NOT_ANNOTATED_CDS"/>
    <property type="molecule type" value="Genomic_DNA"/>
</dbReference>
<dbReference type="STRING" id="32264.T1K1B5"/>
<feature type="transmembrane region" description="Helical" evidence="21">
    <location>
        <begin position="723"/>
        <end position="748"/>
    </location>
</feature>
<comment type="subunit">
    <text evidence="16">Interacts with DIO2. Interacts with SQLE.</text>
</comment>
<evidence type="ECO:0000313" key="23">
    <source>
        <dbReference type="EnsemblMetazoa" id="tetur04g00800.1"/>
    </source>
</evidence>
<dbReference type="Pfam" id="PF12906">
    <property type="entry name" value="RINGv"/>
    <property type="match status" value="1"/>
</dbReference>
<evidence type="ECO:0000256" key="9">
    <source>
        <dbReference type="ARBA" id="ARBA00022786"/>
    </source>
</evidence>
<evidence type="ECO:0000256" key="2">
    <source>
        <dbReference type="ARBA" id="ARBA00004477"/>
    </source>
</evidence>
<dbReference type="eggNOG" id="KOG1609">
    <property type="taxonomic scope" value="Eukaryota"/>
</dbReference>
<comment type="subcellular location">
    <subcellularLocation>
        <location evidence="2">Endoplasmic reticulum membrane</location>
        <topology evidence="2">Multi-pass membrane protein</topology>
    </subcellularLocation>
</comment>
<evidence type="ECO:0000256" key="3">
    <source>
        <dbReference type="ARBA" id="ARBA00004906"/>
    </source>
</evidence>
<evidence type="ECO:0000259" key="22">
    <source>
        <dbReference type="PROSITE" id="PS51292"/>
    </source>
</evidence>
<evidence type="ECO:0000256" key="4">
    <source>
        <dbReference type="ARBA" id="ARBA00012483"/>
    </source>
</evidence>
<feature type="compositionally biased region" description="Acidic residues" evidence="20">
    <location>
        <begin position="216"/>
        <end position="228"/>
    </location>
</feature>
<keyword evidence="8" id="KW-0863">Zinc-finger</keyword>
<keyword evidence="6 21" id="KW-0812">Transmembrane</keyword>
<evidence type="ECO:0000256" key="20">
    <source>
        <dbReference type="SAM" id="MobiDB-lite"/>
    </source>
</evidence>
<feature type="transmembrane region" description="Helical" evidence="21">
    <location>
        <begin position="493"/>
        <end position="519"/>
    </location>
</feature>
<evidence type="ECO:0000256" key="19">
    <source>
        <dbReference type="ARBA" id="ARBA00083917"/>
    </source>
</evidence>
<evidence type="ECO:0000256" key="16">
    <source>
        <dbReference type="ARBA" id="ARBA00064724"/>
    </source>
</evidence>
<evidence type="ECO:0000256" key="6">
    <source>
        <dbReference type="ARBA" id="ARBA00022692"/>
    </source>
</evidence>
<dbReference type="SUPFAM" id="SSF57850">
    <property type="entry name" value="RING/U-box"/>
    <property type="match status" value="1"/>
</dbReference>
<keyword evidence="15 21" id="KW-0472">Membrane</keyword>
<accession>T1K1B5</accession>
<keyword evidence="13 21" id="KW-1133">Transmembrane helix</keyword>
<feature type="region of interest" description="Disordered" evidence="20">
    <location>
        <begin position="179"/>
        <end position="229"/>
    </location>
</feature>
<feature type="transmembrane region" description="Helical" evidence="21">
    <location>
        <begin position="525"/>
        <end position="543"/>
    </location>
</feature>
<dbReference type="AlphaFoldDB" id="T1K1B5"/>
<evidence type="ECO:0000256" key="12">
    <source>
        <dbReference type="ARBA" id="ARBA00022843"/>
    </source>
</evidence>
<dbReference type="OMA" id="WLHYSLV"/>
<evidence type="ECO:0000256" key="5">
    <source>
        <dbReference type="ARBA" id="ARBA00022679"/>
    </source>
</evidence>
<evidence type="ECO:0000313" key="24">
    <source>
        <dbReference type="Proteomes" id="UP000015104"/>
    </source>
</evidence>
<evidence type="ECO:0000256" key="17">
    <source>
        <dbReference type="ARBA" id="ARBA00069012"/>
    </source>
</evidence>
<dbReference type="Gene3D" id="3.30.40.10">
    <property type="entry name" value="Zinc/RING finger domain, C3HC4 (zinc finger)"/>
    <property type="match status" value="1"/>
</dbReference>
<comment type="catalytic activity">
    <reaction evidence="1">
        <text>S-ubiquitinyl-[E2 ubiquitin-conjugating enzyme]-L-cysteine + [acceptor protein]-L-lysine = [E2 ubiquitin-conjugating enzyme]-L-cysteine + N(6)-ubiquitinyl-[acceptor protein]-L-lysine.</text>
        <dbReference type="EC" id="2.3.2.27"/>
    </reaction>
</comment>
<dbReference type="InterPro" id="IPR013083">
    <property type="entry name" value="Znf_RING/FYVE/PHD"/>
</dbReference>
<reference evidence="23" key="2">
    <citation type="submission" date="2015-06" db="UniProtKB">
        <authorList>
            <consortium name="EnsemblMetazoa"/>
        </authorList>
    </citation>
    <scope>IDENTIFICATION</scope>
</reference>
<gene>
    <name evidence="23" type="primary">107359485</name>
</gene>
<feature type="domain" description="RING-CH-type" evidence="22">
    <location>
        <begin position="1"/>
        <end position="62"/>
    </location>
</feature>
<keyword evidence="10" id="KW-0256">Endoplasmic reticulum</keyword>
<evidence type="ECO:0000256" key="14">
    <source>
        <dbReference type="ARBA" id="ARBA00022990"/>
    </source>
</evidence>
<feature type="transmembrane region" description="Helical" evidence="21">
    <location>
        <begin position="851"/>
        <end position="869"/>
    </location>
</feature>
<keyword evidence="5" id="KW-0808">Transferase</keyword>